<dbReference type="Proteomes" id="UP000617628">
    <property type="component" value="Unassembled WGS sequence"/>
</dbReference>
<dbReference type="EMBL" id="JAENIL010000121">
    <property type="protein sequence ID" value="MBK1880696.1"/>
    <property type="molecule type" value="Genomic_DNA"/>
</dbReference>
<sequence>MNEFIETDGFSEMTSIEEVERYLGKMKELKVDTMKWLSAYEDKEGRIWMESYTTGGHASIPHVHRLDKYTERVNPGFDYETWKKDD</sequence>
<name>A0A934S4Q4_9BACT</name>
<evidence type="ECO:0000313" key="2">
    <source>
        <dbReference type="Proteomes" id="UP000617628"/>
    </source>
</evidence>
<evidence type="ECO:0000313" key="1">
    <source>
        <dbReference type="EMBL" id="MBK1880696.1"/>
    </source>
</evidence>
<protein>
    <submittedName>
        <fullName evidence="1">Uncharacterized protein</fullName>
    </submittedName>
</protein>
<gene>
    <name evidence="1" type="ORF">JIN87_27690</name>
</gene>
<dbReference type="RefSeq" id="WP_200359930.1">
    <property type="nucleotide sequence ID" value="NZ_JAENIL010000121.1"/>
</dbReference>
<accession>A0A934S4Q4</accession>
<dbReference type="AlphaFoldDB" id="A0A934S4Q4"/>
<reference evidence="1" key="1">
    <citation type="submission" date="2021-01" db="EMBL/GenBank/DDBJ databases">
        <title>Modified the classification status of verrucomicrobia.</title>
        <authorList>
            <person name="Feng X."/>
        </authorList>
    </citation>
    <scope>NUCLEOTIDE SEQUENCE</scope>
    <source>
        <strain evidence="1">KCTC 13126</strain>
    </source>
</reference>
<keyword evidence="2" id="KW-1185">Reference proteome</keyword>
<organism evidence="1 2">
    <name type="scientific">Pelagicoccus mobilis</name>
    <dbReference type="NCBI Taxonomy" id="415221"/>
    <lineage>
        <taxon>Bacteria</taxon>
        <taxon>Pseudomonadati</taxon>
        <taxon>Verrucomicrobiota</taxon>
        <taxon>Opitutia</taxon>
        <taxon>Puniceicoccales</taxon>
        <taxon>Pelagicoccaceae</taxon>
        <taxon>Pelagicoccus</taxon>
    </lineage>
</organism>
<comment type="caution">
    <text evidence="1">The sequence shown here is derived from an EMBL/GenBank/DDBJ whole genome shotgun (WGS) entry which is preliminary data.</text>
</comment>
<proteinExistence type="predicted"/>